<dbReference type="CDD" id="cd07185">
    <property type="entry name" value="OmpA_C-like"/>
    <property type="match status" value="1"/>
</dbReference>
<evidence type="ECO:0000313" key="4">
    <source>
        <dbReference type="EMBL" id="MBW4710439.1"/>
    </source>
</evidence>
<evidence type="ECO:0000313" key="5">
    <source>
        <dbReference type="Proteomes" id="UP001138661"/>
    </source>
</evidence>
<protein>
    <submittedName>
        <fullName evidence="4">Peptidoglycan-binding protein</fullName>
    </submittedName>
</protein>
<keyword evidence="5" id="KW-1185">Reference proteome</keyword>
<keyword evidence="1" id="KW-0472">Membrane</keyword>
<dbReference type="RefSeq" id="WP_219506986.1">
    <property type="nucleotide sequence ID" value="NZ_JAHXDN010000008.1"/>
</dbReference>
<name>A0A9X1FZ79_9RHOB</name>
<reference evidence="4" key="1">
    <citation type="submission" date="2021-07" db="EMBL/GenBank/DDBJ databases">
        <title>Roseobacter insulae sp. nov., isolated from a tidal flat.</title>
        <authorList>
            <person name="Park S."/>
            <person name="Yoon J.-H."/>
        </authorList>
    </citation>
    <scope>NUCLEOTIDE SEQUENCE</scope>
    <source>
        <strain evidence="4">YSTF-M11</strain>
    </source>
</reference>
<evidence type="ECO:0000256" key="2">
    <source>
        <dbReference type="SAM" id="MobiDB-lite"/>
    </source>
</evidence>
<sequence>MAPPIRPMLGEIELQQVQLIQLDEDQVLTRHDVPALEGDFFQRLGQAGAAIELTGVQSGPEAREGLNGLREAYRAAAPLTFAADIVSATDLEDVLIERFEIAEQAGLPDAFEYRLRLREYTEAPEPEPEVPPPPPPPPPVTEDEGVLVVTVIKEGDPGFDPSGVNVTVAGTTQDGEEINDRPLTNREDNRWTEDPFPAGSFTVRAAAPGAAADGGDLSGVATAAVRAGETTEVEIVLRDTAALALRFLVHFRFDSAFVEPCLKHVLRQVAGFAADNPDMRLVTVGHTDLTGSNAYNQSLSERRARSVFAMLRFGNDPQAAIDEWNEIRQMRTPGTTLSLRDSWGTREYQQMLQDRGFYQGRIDGDHGPLTDTAVRDFQTANGLPPTGAMNGATWPVLIEAYLSAENLSVPDDRFLPNCPGEILKWLGCGELDPVRNETFAWRPNRRTELLFTRATDLPADVAEPDTVNLPSPGSVAGGWCLNDSGTTTRCCFVEPNLNSARHETCPGTLPRGDPLTRQAAEPSPSFVVQGSIRFEDGTPYTGAFFITAPDGEYMDGERPSSSGSGRAGTPLRRHPEADGSFQYPDKPKTPGIFILELDADVVARPVGAPLSEAKGPVVCMRLASGADHFDVVIVDRSVAEVVPRIELPRPVGAPPTGGPGTDPVENVVVLKRAHTSPARRPVVFLATPSFEGTGTVTIEQGADKVRLFDALVGGNELTFDGTDNVFSGTDFELLGIRLFAEGGPTPSAALDDVEIKLQLTVNGSPGFSTTRSLTTVRLTLDITEDPLFAALDPPVLPEAEKINPGRPLQVQNIGRNAQRILLLVRRAEPAAFAGNLELNRINQRVALFGSADEIPAAGQTPVTLPHSFANTSVPETAPPVREIGLRFFAEGAQISAAARDTGFQLGIAGLEPDGDRVIVTTSSFEIVNQATAAAAAVDFVRVGLWDNAFNTTTGALLNGVAEAANFVGSDTRHFFARAVDLNGGAEIDAEWGTRFGDQSDDDVRPGVETITLPPLTGAANTYVSRALMLVTDTQDRNQATNSGLAAPHLDAGARTLGQSNHRLRRITVSDAHPLDHETMLEYSPGGFGGRRYTMRASNPVFDRAPEDRRRIRVHLINVRDVAGGTGALTNARRTHVSDTMRAIYAVCGIFAEVDETVIDPPASCTGWPTRYTDAIAVDPAVEGFTLPGANLAASPSQNDLIDAVRALPTFDANDIYIVFVARIYAPPIPAPATPPAGGLVAGSRGQSFPDAWVAAGATSAGFTFVGVRGGVTDFTEVHEVTHVTTDLRNSVGGHLDLPAANVTDRSNLMHNGTIDTAGVASTKRLWNTNFNNPGIAPPLIPAQIDAIRASRYVRPF</sequence>
<feature type="domain" description="OmpA-like" evidence="3">
    <location>
        <begin position="238"/>
        <end position="347"/>
    </location>
</feature>
<gene>
    <name evidence="4" type="ORF">KX928_21830</name>
</gene>
<proteinExistence type="predicted"/>
<dbReference type="EMBL" id="JAHXDN010000008">
    <property type="protein sequence ID" value="MBW4710439.1"/>
    <property type="molecule type" value="Genomic_DNA"/>
</dbReference>
<dbReference type="Pfam" id="PF00691">
    <property type="entry name" value="OmpA"/>
    <property type="match status" value="1"/>
</dbReference>
<feature type="compositionally biased region" description="Pro residues" evidence="2">
    <location>
        <begin position="129"/>
        <end position="140"/>
    </location>
</feature>
<dbReference type="Pfam" id="PF01471">
    <property type="entry name" value="PG_binding_1"/>
    <property type="match status" value="1"/>
</dbReference>
<dbReference type="InterPro" id="IPR002477">
    <property type="entry name" value="Peptidoglycan-bd-like"/>
</dbReference>
<dbReference type="PROSITE" id="PS51123">
    <property type="entry name" value="OMPA_2"/>
    <property type="match status" value="1"/>
</dbReference>
<comment type="caution">
    <text evidence="4">The sequence shown here is derived from an EMBL/GenBank/DDBJ whole genome shotgun (WGS) entry which is preliminary data.</text>
</comment>
<feature type="region of interest" description="Disordered" evidence="2">
    <location>
        <begin position="551"/>
        <end position="585"/>
    </location>
</feature>
<evidence type="ECO:0000256" key="1">
    <source>
        <dbReference type="PROSITE-ProRule" id="PRU00473"/>
    </source>
</evidence>
<dbReference type="GO" id="GO:0016020">
    <property type="term" value="C:membrane"/>
    <property type="evidence" value="ECO:0007669"/>
    <property type="project" value="UniProtKB-UniRule"/>
</dbReference>
<organism evidence="4 5">
    <name type="scientific">Roseobacter insulae</name>
    <dbReference type="NCBI Taxonomy" id="2859783"/>
    <lineage>
        <taxon>Bacteria</taxon>
        <taxon>Pseudomonadati</taxon>
        <taxon>Pseudomonadota</taxon>
        <taxon>Alphaproteobacteria</taxon>
        <taxon>Rhodobacterales</taxon>
        <taxon>Roseobacteraceae</taxon>
        <taxon>Roseobacter</taxon>
    </lineage>
</organism>
<dbReference type="Proteomes" id="UP001138661">
    <property type="component" value="Unassembled WGS sequence"/>
</dbReference>
<evidence type="ECO:0000259" key="3">
    <source>
        <dbReference type="PROSITE" id="PS51123"/>
    </source>
</evidence>
<dbReference type="InterPro" id="IPR006665">
    <property type="entry name" value="OmpA-like"/>
</dbReference>
<feature type="region of interest" description="Disordered" evidence="2">
    <location>
        <begin position="122"/>
        <end position="143"/>
    </location>
</feature>
<accession>A0A9X1FZ79</accession>